<dbReference type="InterPro" id="IPR036388">
    <property type="entry name" value="WH-like_DNA-bd_sf"/>
</dbReference>
<dbReference type="PRINTS" id="PR00033">
    <property type="entry name" value="HTHASNC"/>
</dbReference>
<dbReference type="InterPro" id="IPR011991">
    <property type="entry name" value="ArsR-like_HTH"/>
</dbReference>
<feature type="compositionally biased region" description="Low complexity" evidence="1">
    <location>
        <begin position="180"/>
        <end position="193"/>
    </location>
</feature>
<evidence type="ECO:0000313" key="3">
    <source>
        <dbReference type="EMBL" id="ABM80903.1"/>
    </source>
</evidence>
<accession>A2BLP2</accession>
<keyword evidence="4" id="KW-1185">Reference proteome</keyword>
<dbReference type="Proteomes" id="UP000002593">
    <property type="component" value="Chromosome"/>
</dbReference>
<dbReference type="EnsemblBacteria" id="ABM80903">
    <property type="protein sequence ID" value="ABM80903"/>
    <property type="gene ID" value="Hbut_1060"/>
</dbReference>
<evidence type="ECO:0000256" key="1">
    <source>
        <dbReference type="SAM" id="MobiDB-lite"/>
    </source>
</evidence>
<dbReference type="Gene3D" id="1.10.10.10">
    <property type="entry name" value="Winged helix-like DNA-binding domain superfamily/Winged helix DNA-binding domain"/>
    <property type="match status" value="1"/>
</dbReference>
<organism evidence="3 4">
    <name type="scientific">Hyperthermus butylicus (strain DSM 5456 / JCM 9403 / PLM1-5)</name>
    <dbReference type="NCBI Taxonomy" id="415426"/>
    <lineage>
        <taxon>Archaea</taxon>
        <taxon>Thermoproteota</taxon>
        <taxon>Thermoprotei</taxon>
        <taxon>Desulfurococcales</taxon>
        <taxon>Pyrodictiaceae</taxon>
        <taxon>Hyperthermus</taxon>
    </lineage>
</organism>
<dbReference type="HOGENOM" id="CLU_890310_0_0_2"/>
<dbReference type="AlphaFoldDB" id="A2BLP2"/>
<keyword evidence="2" id="KW-0812">Transmembrane</keyword>
<dbReference type="InterPro" id="IPR036390">
    <property type="entry name" value="WH_DNA-bd_sf"/>
</dbReference>
<dbReference type="EMBL" id="CP000493">
    <property type="protein sequence ID" value="ABM80903.1"/>
    <property type="molecule type" value="Genomic_DNA"/>
</dbReference>
<dbReference type="GO" id="GO:0043565">
    <property type="term" value="F:sequence-specific DNA binding"/>
    <property type="evidence" value="ECO:0007669"/>
    <property type="project" value="InterPro"/>
</dbReference>
<feature type="transmembrane region" description="Helical" evidence="2">
    <location>
        <begin position="203"/>
        <end position="223"/>
    </location>
</feature>
<name>A2BLP2_HYPBU</name>
<proteinExistence type="predicted"/>
<dbReference type="Pfam" id="PF13412">
    <property type="entry name" value="HTH_24"/>
    <property type="match status" value="1"/>
</dbReference>
<evidence type="ECO:0000256" key="2">
    <source>
        <dbReference type="SAM" id="Phobius"/>
    </source>
</evidence>
<keyword evidence="2" id="KW-0472">Membrane</keyword>
<dbReference type="CDD" id="cd00090">
    <property type="entry name" value="HTH_ARSR"/>
    <property type="match status" value="1"/>
</dbReference>
<dbReference type="OrthoDB" id="28494at2157"/>
<keyword evidence="2" id="KW-1133">Transmembrane helix</keyword>
<gene>
    <name evidence="3" type="ordered locus">Hbut_1060</name>
</gene>
<dbReference type="KEGG" id="hbu:Hbut_1060"/>
<reference evidence="3 4" key="1">
    <citation type="journal article" date="2007" name="Archaea">
        <title>The genome of Hyperthermus butylicus: a sulfur-reducing, peptide fermenting, neutrophilic Crenarchaeote growing up to 108 degrees C.</title>
        <authorList>
            <person name="Brugger K."/>
            <person name="Chen L."/>
            <person name="Stark M."/>
            <person name="Zibat A."/>
            <person name="Redder P."/>
            <person name="Ruepp A."/>
            <person name="Awayez M."/>
            <person name="She Q."/>
            <person name="Garrett R.A."/>
            <person name="Klenk H.P."/>
        </authorList>
    </citation>
    <scope>NUCLEOTIDE SEQUENCE [LARGE SCALE GENOMIC DNA]</scope>
    <source>
        <strain evidence="4">DSM 5456 / JCM 9403 / PLM1-5</strain>
    </source>
</reference>
<dbReference type="GeneID" id="25393315"/>
<dbReference type="InterPro" id="IPR000485">
    <property type="entry name" value="AsnC-type_HTH_dom"/>
</dbReference>
<dbReference type="eggNOG" id="arCOG00374">
    <property type="taxonomic scope" value="Archaea"/>
</dbReference>
<dbReference type="RefSeq" id="WP_011822221.1">
    <property type="nucleotide sequence ID" value="NC_008818.1"/>
</dbReference>
<sequence length="313" mass="33069">MRFVWLAVVAVVLLIFGFAVATVGQAEPSIVVTVHSDGTVTVAVRALVEPGLNELPAPVEAIPATIEAMIDNVEVPAIYHNGSIYIASDSSATATVTYIANVTMSDGILEFYINYSGVYELHIEPGIVTLTLPENILGADIVNDTLVLLVSGPAEVRYVIVPAEESTGGEAAGTASQPAETSETQQPSEQPTPTREEEESSTLLWVAVVVAAAAVAAAILVLARRGGSSEGGSSSPTMVSAVLDDTDKLILKRLQEAGGSMLQSELQRATGLPKTTLWRHVRRLAELGYVRIEKEGKANRVILVKELEDAEAP</sequence>
<protein>
    <submittedName>
        <fullName evidence="3">Conserved archaeal protein</fullName>
    </submittedName>
</protein>
<evidence type="ECO:0000313" key="4">
    <source>
        <dbReference type="Proteomes" id="UP000002593"/>
    </source>
</evidence>
<dbReference type="SUPFAM" id="SSF46785">
    <property type="entry name" value="Winged helix' DNA-binding domain"/>
    <property type="match status" value="1"/>
</dbReference>
<feature type="region of interest" description="Disordered" evidence="1">
    <location>
        <begin position="167"/>
        <end position="198"/>
    </location>
</feature>